<keyword evidence="5" id="KW-1185">Reference proteome</keyword>
<comment type="caution">
    <text evidence="4">The sequence shown here is derived from an EMBL/GenBank/DDBJ whole genome shotgun (WGS) entry which is preliminary data.</text>
</comment>
<proteinExistence type="predicted"/>
<dbReference type="Pfam" id="PF00303">
    <property type="entry name" value="Thymidylat_synt"/>
    <property type="match status" value="1"/>
</dbReference>
<keyword evidence="1" id="KW-0489">Methyltransferase</keyword>
<evidence type="ECO:0000313" key="4">
    <source>
        <dbReference type="EMBL" id="KTR40269.1"/>
    </source>
</evidence>
<dbReference type="SUPFAM" id="SSF55831">
    <property type="entry name" value="Thymidylate synthase/dCMP hydroxymethylase"/>
    <property type="match status" value="1"/>
</dbReference>
<dbReference type="Proteomes" id="UP000078335">
    <property type="component" value="Unassembled WGS sequence"/>
</dbReference>
<name>A0ABR5S7L9_9MICO</name>
<sequence length="79" mass="8897">MQPDPTVPTPAVPTPYEDLLRRVLEEGTPKGDRTGTGTRSIFGAQLRYDLSQGFPLVTTKRVHFKSVAYELLWFLRGYG</sequence>
<dbReference type="Gene3D" id="3.30.572.10">
    <property type="entry name" value="Thymidylate synthase/dCMP hydroxymethylase domain"/>
    <property type="match status" value="1"/>
</dbReference>
<reference evidence="4 5" key="1">
    <citation type="journal article" date="2016" name="Front. Microbiol.">
        <title>Genomic Resource of Rice Seed Associated Bacteria.</title>
        <authorList>
            <person name="Midha S."/>
            <person name="Bansal K."/>
            <person name="Sharma S."/>
            <person name="Kumar N."/>
            <person name="Patil P.P."/>
            <person name="Chaudhry V."/>
            <person name="Patil P.B."/>
        </authorList>
    </citation>
    <scope>NUCLEOTIDE SEQUENCE [LARGE SCALE GENOMIC DNA]</scope>
    <source>
        <strain evidence="4 5">NS263</strain>
    </source>
</reference>
<accession>A0ABR5S7L9</accession>
<dbReference type="InterPro" id="IPR036926">
    <property type="entry name" value="Thymidate_synth/dCMP_Mease_sf"/>
</dbReference>
<dbReference type="EMBL" id="LDRB01000034">
    <property type="protein sequence ID" value="KTR40269.1"/>
    <property type="molecule type" value="Genomic_DNA"/>
</dbReference>
<feature type="domain" description="Thymidylate synthase/dCMP hydroxymethylase" evidence="3">
    <location>
        <begin position="15"/>
        <end position="77"/>
    </location>
</feature>
<dbReference type="PANTHER" id="PTHR11548">
    <property type="entry name" value="THYMIDYLATE SYNTHASE 1"/>
    <property type="match status" value="1"/>
</dbReference>
<keyword evidence="2" id="KW-0808">Transferase</keyword>
<evidence type="ECO:0000259" key="3">
    <source>
        <dbReference type="Pfam" id="PF00303"/>
    </source>
</evidence>
<evidence type="ECO:0000256" key="1">
    <source>
        <dbReference type="ARBA" id="ARBA00022603"/>
    </source>
</evidence>
<dbReference type="InterPro" id="IPR023451">
    <property type="entry name" value="Thymidate_synth/dCMP_Mease_dom"/>
</dbReference>
<protein>
    <submittedName>
        <fullName evidence="4">Thymidylate synthase</fullName>
    </submittedName>
</protein>
<dbReference type="InterPro" id="IPR045097">
    <property type="entry name" value="Thymidate_synth/dCMP_Mease"/>
</dbReference>
<feature type="non-terminal residue" evidence="4">
    <location>
        <position position="79"/>
    </location>
</feature>
<dbReference type="PANTHER" id="PTHR11548:SF9">
    <property type="entry name" value="THYMIDYLATE SYNTHASE"/>
    <property type="match status" value="1"/>
</dbReference>
<evidence type="ECO:0000313" key="5">
    <source>
        <dbReference type="Proteomes" id="UP000078335"/>
    </source>
</evidence>
<gene>
    <name evidence="4" type="ORF">NS263_08340</name>
</gene>
<evidence type="ECO:0000256" key="2">
    <source>
        <dbReference type="ARBA" id="ARBA00022679"/>
    </source>
</evidence>
<organism evidence="4 5">
    <name type="scientific">Curtobacterium oceanosedimentum</name>
    <dbReference type="NCBI Taxonomy" id="465820"/>
    <lineage>
        <taxon>Bacteria</taxon>
        <taxon>Bacillati</taxon>
        <taxon>Actinomycetota</taxon>
        <taxon>Actinomycetes</taxon>
        <taxon>Micrococcales</taxon>
        <taxon>Microbacteriaceae</taxon>
        <taxon>Curtobacterium</taxon>
    </lineage>
</organism>